<proteinExistence type="predicted"/>
<evidence type="ECO:0000313" key="10">
    <source>
        <dbReference type="Proteomes" id="UP000198304"/>
    </source>
</evidence>
<evidence type="ECO:0000256" key="7">
    <source>
        <dbReference type="ARBA" id="ARBA00034078"/>
    </source>
</evidence>
<keyword evidence="3" id="KW-0949">S-adenosyl-L-methionine</keyword>
<keyword evidence="2" id="KW-0004">4Fe-4S</keyword>
<reference evidence="9 10" key="1">
    <citation type="submission" date="2017-06" db="EMBL/GenBank/DDBJ databases">
        <authorList>
            <person name="Kim H.J."/>
            <person name="Triplett B.A."/>
        </authorList>
    </citation>
    <scope>NUCLEOTIDE SEQUENCE [LARGE SCALE GENOMIC DNA]</scope>
    <source>
        <strain evidence="9 10">SCA</strain>
    </source>
</reference>
<evidence type="ECO:0000256" key="3">
    <source>
        <dbReference type="ARBA" id="ARBA00022691"/>
    </source>
</evidence>
<dbReference type="AlphaFoldDB" id="A0A239FNX4"/>
<organism evidence="9 10">
    <name type="scientific">Anaerovirgula multivorans</name>
    <dbReference type="NCBI Taxonomy" id="312168"/>
    <lineage>
        <taxon>Bacteria</taxon>
        <taxon>Bacillati</taxon>
        <taxon>Bacillota</taxon>
        <taxon>Clostridia</taxon>
        <taxon>Peptostreptococcales</taxon>
        <taxon>Natronincolaceae</taxon>
        <taxon>Anaerovirgula</taxon>
    </lineage>
</organism>
<dbReference type="RefSeq" id="WP_089283515.1">
    <property type="nucleotide sequence ID" value="NZ_FZOJ01000013.1"/>
</dbReference>
<dbReference type="Proteomes" id="UP000198304">
    <property type="component" value="Unassembled WGS sequence"/>
</dbReference>
<evidence type="ECO:0000259" key="8">
    <source>
        <dbReference type="PROSITE" id="PS51918"/>
    </source>
</evidence>
<dbReference type="SFLD" id="SFLDG01060">
    <property type="entry name" value="BATS_domain_containing"/>
    <property type="match status" value="1"/>
</dbReference>
<feature type="domain" description="Radical SAM core" evidence="8">
    <location>
        <begin position="70"/>
        <end position="289"/>
    </location>
</feature>
<dbReference type="SMART" id="SM00729">
    <property type="entry name" value="Elp3"/>
    <property type="match status" value="1"/>
</dbReference>
<protein>
    <submittedName>
        <fullName evidence="9">Tyrosine lyase ThiH</fullName>
    </submittedName>
</protein>
<dbReference type="InterPro" id="IPR012726">
    <property type="entry name" value="ThiH"/>
</dbReference>
<dbReference type="InterPro" id="IPR007197">
    <property type="entry name" value="rSAM"/>
</dbReference>
<dbReference type="PANTHER" id="PTHR43583:SF1">
    <property type="entry name" value="2-IMINOACETATE SYNTHASE"/>
    <property type="match status" value="1"/>
</dbReference>
<evidence type="ECO:0000256" key="2">
    <source>
        <dbReference type="ARBA" id="ARBA00022485"/>
    </source>
</evidence>
<dbReference type="InterPro" id="IPR006638">
    <property type="entry name" value="Elp3/MiaA/NifB-like_rSAM"/>
</dbReference>
<evidence type="ECO:0000256" key="1">
    <source>
        <dbReference type="ARBA" id="ARBA00001966"/>
    </source>
</evidence>
<dbReference type="Gene3D" id="3.20.20.70">
    <property type="entry name" value="Aldolase class I"/>
    <property type="match status" value="1"/>
</dbReference>
<keyword evidence="4" id="KW-0479">Metal-binding</keyword>
<dbReference type="InterPro" id="IPR058240">
    <property type="entry name" value="rSAM_sf"/>
</dbReference>
<dbReference type="GO" id="GO:0016829">
    <property type="term" value="F:lyase activity"/>
    <property type="evidence" value="ECO:0007669"/>
    <property type="project" value="UniProtKB-KW"/>
</dbReference>
<keyword evidence="5" id="KW-0408">Iron</keyword>
<keyword evidence="9" id="KW-0456">Lyase</keyword>
<evidence type="ECO:0000256" key="5">
    <source>
        <dbReference type="ARBA" id="ARBA00023004"/>
    </source>
</evidence>
<evidence type="ECO:0000313" key="9">
    <source>
        <dbReference type="EMBL" id="SNS57644.1"/>
    </source>
</evidence>
<dbReference type="NCBIfam" id="TIGR02351">
    <property type="entry name" value="thiH"/>
    <property type="match status" value="1"/>
</dbReference>
<name>A0A239FNX4_9FIRM</name>
<dbReference type="Pfam" id="PF04055">
    <property type="entry name" value="Radical_SAM"/>
    <property type="match status" value="1"/>
</dbReference>
<dbReference type="SUPFAM" id="SSF102114">
    <property type="entry name" value="Radical SAM enzymes"/>
    <property type="match status" value="1"/>
</dbReference>
<keyword evidence="6" id="KW-0411">Iron-sulfur</keyword>
<dbReference type="PANTHER" id="PTHR43583">
    <property type="entry name" value="2-IMINOACETATE SYNTHASE"/>
    <property type="match status" value="1"/>
</dbReference>
<comment type="cofactor">
    <cofactor evidence="7">
        <name>[2Fe-2S] cluster</name>
        <dbReference type="ChEBI" id="CHEBI:190135"/>
    </cofactor>
</comment>
<dbReference type="InterPro" id="IPR010722">
    <property type="entry name" value="BATS_dom"/>
</dbReference>
<evidence type="ECO:0000256" key="4">
    <source>
        <dbReference type="ARBA" id="ARBA00022723"/>
    </source>
</evidence>
<dbReference type="GO" id="GO:0005506">
    <property type="term" value="F:iron ion binding"/>
    <property type="evidence" value="ECO:0007669"/>
    <property type="project" value="InterPro"/>
</dbReference>
<dbReference type="SFLD" id="SFLDG01081">
    <property type="entry name" value="cleavage_of_the_Ca-Cb_bond_in"/>
    <property type="match status" value="1"/>
</dbReference>
<dbReference type="SMART" id="SM00876">
    <property type="entry name" value="BATS"/>
    <property type="match status" value="1"/>
</dbReference>
<dbReference type="SFLD" id="SFLDF00301">
    <property type="entry name" value="2-iminoacetate_synthase_(ThiH)"/>
    <property type="match status" value="1"/>
</dbReference>
<comment type="cofactor">
    <cofactor evidence="1">
        <name>[4Fe-4S] cluster</name>
        <dbReference type="ChEBI" id="CHEBI:49883"/>
    </cofactor>
</comment>
<accession>A0A239FNX4</accession>
<dbReference type="OrthoDB" id="9801120at2"/>
<dbReference type="Pfam" id="PF06968">
    <property type="entry name" value="BATS"/>
    <property type="match status" value="1"/>
</dbReference>
<evidence type="ECO:0000256" key="6">
    <source>
        <dbReference type="ARBA" id="ARBA00023014"/>
    </source>
</evidence>
<sequence length="366" mass="41891">MTFYNEYLRYKDFDFDNFFQKVTRADIMDILQKQKITEVEFLALLSPTAASCLEKMAQRAHQASLRHFGKAILLYTPMYLSNYCVNRCSYCSFNSDSGIKRSKLNLQEIEEEAKAIAATGLRHILILTGEDRGRTPVAYIIEAVKVLKRYFDSISIEIYPLSEEEYSQLMEVGVDGLTIYQEVYDEEVYDCVHEAGPKRNYRFRLDAPERACRAKMRNVNIGALLGLNNWRKEAFITALHGNYLQNKYGDVEVSISLPRIRPHIGSFQNVVFVEDRDLVQAMLALKNFLPYIGITISTREKKEFRDHLIPLGVVKMSAGVSTEVGGHTHSNGNSQFEISDTRSVGEIKKAILAKGYQPILKNWMHL</sequence>
<dbReference type="SFLD" id="SFLDS00029">
    <property type="entry name" value="Radical_SAM"/>
    <property type="match status" value="1"/>
</dbReference>
<dbReference type="CDD" id="cd01335">
    <property type="entry name" value="Radical_SAM"/>
    <property type="match status" value="1"/>
</dbReference>
<dbReference type="InterPro" id="IPR034428">
    <property type="entry name" value="ThiH/NoCL/HydG-like"/>
</dbReference>
<dbReference type="InterPro" id="IPR013785">
    <property type="entry name" value="Aldolase_TIM"/>
</dbReference>
<dbReference type="PROSITE" id="PS51918">
    <property type="entry name" value="RADICAL_SAM"/>
    <property type="match status" value="1"/>
</dbReference>
<dbReference type="EMBL" id="FZOJ01000013">
    <property type="protein sequence ID" value="SNS57644.1"/>
    <property type="molecule type" value="Genomic_DNA"/>
</dbReference>
<dbReference type="GO" id="GO:0051539">
    <property type="term" value="F:4 iron, 4 sulfur cluster binding"/>
    <property type="evidence" value="ECO:0007669"/>
    <property type="project" value="UniProtKB-KW"/>
</dbReference>
<keyword evidence="10" id="KW-1185">Reference proteome</keyword>
<gene>
    <name evidence="9" type="ORF">SAMN05446037_101375</name>
</gene>
<dbReference type="GO" id="GO:0009228">
    <property type="term" value="P:thiamine biosynthetic process"/>
    <property type="evidence" value="ECO:0007669"/>
    <property type="project" value="InterPro"/>
</dbReference>